<evidence type="ECO:0000313" key="2">
    <source>
        <dbReference type="EMBL" id="CAE0530066.1"/>
    </source>
</evidence>
<sequence length="186" mass="19344">MTRLAATSVAHVLAGLRGRRPPLRPSLGFLGLVASALVLLYSERSPLGTAHAARFTHSLSVATAIFSAGALAAAMIVSVAVVPDALPEMVAACEEAQAEKAAWAAAQEAEPDARFHAIYVMPAARRLHQVAVENCDAVLEYASSALPLVLFFNILMQGSLMLAATSCAKHAALLMMKAQSLGAPAI</sequence>
<dbReference type="EMBL" id="HBIR01007748">
    <property type="protein sequence ID" value="CAE0530066.1"/>
    <property type="molecule type" value="Transcribed_RNA"/>
</dbReference>
<proteinExistence type="predicted"/>
<evidence type="ECO:0000256" key="1">
    <source>
        <dbReference type="SAM" id="Phobius"/>
    </source>
</evidence>
<organism evidence="2">
    <name type="scientific">Emiliania huxleyi</name>
    <name type="common">Coccolithophore</name>
    <name type="synonym">Pontosphaera huxleyi</name>
    <dbReference type="NCBI Taxonomy" id="2903"/>
    <lineage>
        <taxon>Eukaryota</taxon>
        <taxon>Haptista</taxon>
        <taxon>Haptophyta</taxon>
        <taxon>Prymnesiophyceae</taxon>
        <taxon>Isochrysidales</taxon>
        <taxon>Noelaerhabdaceae</taxon>
        <taxon>Emiliania</taxon>
    </lineage>
</organism>
<keyword evidence="1" id="KW-0472">Membrane</keyword>
<gene>
    <name evidence="2" type="ORF">EHUX00137_LOCUS5276</name>
</gene>
<keyword evidence="1" id="KW-0812">Transmembrane</keyword>
<dbReference type="AlphaFoldDB" id="A0A7S3RPR2"/>
<name>A0A7S3RPR2_EMIHU</name>
<reference evidence="2" key="1">
    <citation type="submission" date="2021-01" db="EMBL/GenBank/DDBJ databases">
        <authorList>
            <person name="Corre E."/>
            <person name="Pelletier E."/>
            <person name="Niang G."/>
            <person name="Scheremetjew M."/>
            <person name="Finn R."/>
            <person name="Kale V."/>
            <person name="Holt S."/>
            <person name="Cochrane G."/>
            <person name="Meng A."/>
            <person name="Brown T."/>
            <person name="Cohen L."/>
        </authorList>
    </citation>
    <scope>NUCLEOTIDE SEQUENCE</scope>
    <source>
        <strain evidence="2">379</strain>
    </source>
</reference>
<feature type="transmembrane region" description="Helical" evidence="1">
    <location>
        <begin position="148"/>
        <end position="168"/>
    </location>
</feature>
<accession>A0A7S3RPR2</accession>
<keyword evidence="1" id="KW-1133">Transmembrane helix</keyword>
<feature type="transmembrane region" description="Helical" evidence="1">
    <location>
        <begin position="59"/>
        <end position="82"/>
    </location>
</feature>
<protein>
    <submittedName>
        <fullName evidence="2">Uncharacterized protein</fullName>
    </submittedName>
</protein>